<gene>
    <name evidence="3" type="ORF">SAMN05444368_1291</name>
</gene>
<keyword evidence="1" id="KW-0472">Membrane</keyword>
<organism evidence="3 4">
    <name type="scientific">Acetomicrobium flavidum</name>
    <dbReference type="NCBI Taxonomy" id="49896"/>
    <lineage>
        <taxon>Bacteria</taxon>
        <taxon>Thermotogati</taxon>
        <taxon>Synergistota</taxon>
        <taxon>Synergistia</taxon>
        <taxon>Synergistales</taxon>
        <taxon>Acetomicrobiaceae</taxon>
        <taxon>Acetomicrobium</taxon>
    </lineage>
</organism>
<dbReference type="PANTHER" id="PTHR31302:SF0">
    <property type="entry name" value="TRANSMEMBRANE PROTEIN WITH METALLOPHOSPHOESTERASE DOMAIN"/>
    <property type="match status" value="1"/>
</dbReference>
<dbReference type="CDD" id="cd07385">
    <property type="entry name" value="MPP_YkuE_C"/>
    <property type="match status" value="1"/>
</dbReference>
<evidence type="ECO:0000313" key="4">
    <source>
        <dbReference type="Proteomes" id="UP000185093"/>
    </source>
</evidence>
<keyword evidence="1" id="KW-1133">Transmembrane helix</keyword>
<dbReference type="PANTHER" id="PTHR31302">
    <property type="entry name" value="TRANSMEMBRANE PROTEIN WITH METALLOPHOSPHOESTERASE DOMAIN-RELATED"/>
    <property type="match status" value="1"/>
</dbReference>
<feature type="transmembrane region" description="Helical" evidence="1">
    <location>
        <begin position="6"/>
        <end position="25"/>
    </location>
</feature>
<proteinExistence type="predicted"/>
<feature type="transmembrane region" description="Helical" evidence="1">
    <location>
        <begin position="37"/>
        <end position="56"/>
    </location>
</feature>
<dbReference type="SUPFAM" id="SSF56300">
    <property type="entry name" value="Metallo-dependent phosphatases"/>
    <property type="match status" value="1"/>
</dbReference>
<dbReference type="InterPro" id="IPR029052">
    <property type="entry name" value="Metallo-depent_PP-like"/>
</dbReference>
<evidence type="ECO:0000259" key="2">
    <source>
        <dbReference type="Pfam" id="PF00149"/>
    </source>
</evidence>
<evidence type="ECO:0000313" key="3">
    <source>
        <dbReference type="EMBL" id="SIN69941.1"/>
    </source>
</evidence>
<accession>A0ABY1JDQ2</accession>
<dbReference type="Pfam" id="PF00149">
    <property type="entry name" value="Metallophos"/>
    <property type="match status" value="1"/>
</dbReference>
<evidence type="ECO:0000256" key="1">
    <source>
        <dbReference type="SAM" id="Phobius"/>
    </source>
</evidence>
<reference evidence="3 4" key="1">
    <citation type="submission" date="2016-11" db="EMBL/GenBank/DDBJ databases">
        <authorList>
            <person name="Varghese N."/>
            <person name="Submissions S."/>
        </authorList>
    </citation>
    <scope>NUCLEOTIDE SEQUENCE [LARGE SCALE GENOMIC DNA]</scope>
    <source>
        <strain evidence="3 4">DSM 20664</strain>
    </source>
</reference>
<dbReference type="InterPro" id="IPR004843">
    <property type="entry name" value="Calcineurin-like_PHP"/>
</dbReference>
<name>A0ABY1JDQ2_9BACT</name>
<feature type="transmembrane region" description="Helical" evidence="1">
    <location>
        <begin position="76"/>
        <end position="96"/>
    </location>
</feature>
<keyword evidence="4" id="KW-1185">Reference proteome</keyword>
<dbReference type="EMBL" id="FSQZ01000001">
    <property type="protein sequence ID" value="SIN69941.1"/>
    <property type="molecule type" value="Genomic_DNA"/>
</dbReference>
<feature type="domain" description="Calcineurin-like phosphoesterase" evidence="2">
    <location>
        <begin position="159"/>
        <end position="325"/>
    </location>
</feature>
<comment type="caution">
    <text evidence="3">The sequence shown here is derived from an EMBL/GenBank/DDBJ whole genome shotgun (WGS) entry which is preliminary data.</text>
</comment>
<feature type="transmembrane region" description="Helical" evidence="1">
    <location>
        <begin position="116"/>
        <end position="134"/>
    </location>
</feature>
<protein>
    <recommendedName>
        <fullName evidence="2">Calcineurin-like phosphoesterase domain-containing protein</fullName>
    </recommendedName>
</protein>
<dbReference type="Proteomes" id="UP000185093">
    <property type="component" value="Unassembled WGS sequence"/>
</dbReference>
<dbReference type="Gene3D" id="3.60.21.10">
    <property type="match status" value="1"/>
</dbReference>
<dbReference type="InterPro" id="IPR051158">
    <property type="entry name" value="Metallophosphoesterase_sf"/>
</dbReference>
<keyword evidence="1" id="KW-0812">Transmembrane</keyword>
<dbReference type="RefSeq" id="WP_074199656.1">
    <property type="nucleotide sequence ID" value="NZ_FSQZ01000001.1"/>
</dbReference>
<sequence length="386" mass="42037">MGLGLIFFITVVLSIYSLTNYYIFIHIAPLCHTPAGKAVAVLLILHIIAYPCSRILQAIGSTGALTEISAGLTAIGSYYLAFMTYAFFLALFEDIYRFFASLFSFLPLLDSTSRAALWKFGICIIITLVVFGGINAKRPRVVTLDIEMPCNGTSSRSLRAVAVSDMHVGPFMRNSRIRELVDRINSLSPDVVFFVGDIVDESVSAAIEEGLADELRNIKAPLGVYASAGNHDHYAGIDAVEKALGQAGARMLRDEFSVVGNAFLLVGREDATASRFDGSTRQPLSSILKNAPKDYPVIVLDHTPVGLDEAASLNVALQLSGHTHNGQIWPFNLITGLVFEKSWGILRKGNTIFYVSCGYGTWGPPVRLGSVPEIILLNLKFGLRDR</sequence>